<feature type="signal peptide" evidence="5">
    <location>
        <begin position="1"/>
        <end position="35"/>
    </location>
</feature>
<dbReference type="Gene3D" id="2.40.170.20">
    <property type="entry name" value="TonB-dependent receptor, beta-barrel domain"/>
    <property type="match status" value="1"/>
</dbReference>
<gene>
    <name evidence="8" type="ORF">QWI16_01940</name>
</gene>
<feature type="domain" description="TonB-dependent receptor plug" evidence="7">
    <location>
        <begin position="60"/>
        <end position="178"/>
    </location>
</feature>
<dbReference type="InterPro" id="IPR012910">
    <property type="entry name" value="Plug_dom"/>
</dbReference>
<sequence length="1024" mass="112270">MKVDSNNRKQKYSFKRKFLASSISSCVLASAGAMAQDDQMLEEVVVTGIRASLERAMDIKRDSAGIVDAISAEDIGKFPDTNLAESLQRITGVSIERNNGEGSRITVRGFGPDTNMVTLNGRTLPGGTAYGGSSGADSSSRGGNFRAFDFANLASEAVSGIQVYKTSKANITTGGIGATVNISTTRPLENPGLTASLGAKAVHDTTTISGDDFTPEVSGIFSWSDDSEVFGVSLSASHQIRHSGFIGATVNDWGVQAWPEADGQTLYNNPADSDIFVNAPEAGQLYSRPNDVRYTFSDRERERTNAQLTLQFRPMENLTGTLDYVYTKNDQTEHRGELTTWVNNGGFITDVEFDDSEIKTPIFINEVYGTAGDPTTSRRDVGFSQQYRSQEDTLEQAGLNLKWAVNDHLTMTFDAHSSTMESVPTGPGHAGSVDVGVGSNIKTGASWWFSGRDIPTWTHTIDGDLEENLSSSVLRIWSAEQISEVDQFKLDGSWEFDDDSRFDFGIERREMSSNSINYNGNNPQILGGWGATASGEFPDGLFDAFDLPGEFEDPDVGNTPRIGFRADARDLAAFLVEEYDHLNTFIGVENNENPSGTRNSRSNNLIEEDTDAVYVQFATKGKMGGVDVDVLAGLRYETTDQVSSSDTPPLAYYIWSSDNDFTAVSEPPGNPTVAYNNYDAMLPNLDVSIHIRDDLIGRVSFSKTLARPNLSSLGSVISFGSPNGSTLNEGTTVQATGQNPELKPLISNNVDISLEWYFDDASYVSGGLFEKRVINFTGSTITTQTFNVRDQTSGPRARAALSALQDIGANQDDASLYAMMQILANPNRYPGGASEFNSVLVNDLNDQEGYEFITPNADDPLMEYQFSTTINNREAKLYGAEFAGQHFFGDTGFGIQANYTIVRGDVKFDDLDLSSDQFALIGLSDTANLVLMYENYGIEARLAYNWRDKYLNQIGWGANNPGYVEAYEQIDLNLSYNFTDNFVVSFEGINMTGEDYREHARNENMLIFYNDLGARYQIGARYTF</sequence>
<dbReference type="EMBL" id="JAULRT010000032">
    <property type="protein sequence ID" value="MDO3380915.1"/>
    <property type="molecule type" value="Genomic_DNA"/>
</dbReference>
<evidence type="ECO:0000256" key="2">
    <source>
        <dbReference type="ARBA" id="ARBA00023136"/>
    </source>
</evidence>
<proteinExistence type="inferred from homology"/>
<keyword evidence="8" id="KW-0675">Receptor</keyword>
<dbReference type="RefSeq" id="WP_302711038.1">
    <property type="nucleotide sequence ID" value="NZ_JAULRT010000032.1"/>
</dbReference>
<dbReference type="Pfam" id="PF00593">
    <property type="entry name" value="TonB_dep_Rec_b-barrel"/>
    <property type="match status" value="1"/>
</dbReference>
<keyword evidence="5" id="KW-0732">Signal</keyword>
<organism evidence="8 9">
    <name type="scientific">Gilvimarinus algae</name>
    <dbReference type="NCBI Taxonomy" id="3058037"/>
    <lineage>
        <taxon>Bacteria</taxon>
        <taxon>Pseudomonadati</taxon>
        <taxon>Pseudomonadota</taxon>
        <taxon>Gammaproteobacteria</taxon>
        <taxon>Cellvibrionales</taxon>
        <taxon>Cellvibrionaceae</taxon>
        <taxon>Gilvimarinus</taxon>
    </lineage>
</organism>
<evidence type="ECO:0000256" key="4">
    <source>
        <dbReference type="RuleBase" id="RU003357"/>
    </source>
</evidence>
<dbReference type="InterPro" id="IPR010104">
    <property type="entry name" value="TonB_rcpt_bac"/>
</dbReference>
<dbReference type="Pfam" id="PF07715">
    <property type="entry name" value="Plug"/>
    <property type="match status" value="1"/>
</dbReference>
<accession>A0ABT8T9X0</accession>
<comment type="caution">
    <text evidence="8">The sequence shown here is derived from an EMBL/GenBank/DDBJ whole genome shotgun (WGS) entry which is preliminary data.</text>
</comment>
<name>A0ABT8T9X0_9GAMM</name>
<evidence type="ECO:0000256" key="1">
    <source>
        <dbReference type="ARBA" id="ARBA00004442"/>
    </source>
</evidence>
<dbReference type="Proteomes" id="UP001168380">
    <property type="component" value="Unassembled WGS sequence"/>
</dbReference>
<evidence type="ECO:0000313" key="8">
    <source>
        <dbReference type="EMBL" id="MDO3380915.1"/>
    </source>
</evidence>
<evidence type="ECO:0000256" key="5">
    <source>
        <dbReference type="SAM" id="SignalP"/>
    </source>
</evidence>
<dbReference type="InterPro" id="IPR037066">
    <property type="entry name" value="Plug_dom_sf"/>
</dbReference>
<comment type="subcellular location">
    <subcellularLocation>
        <location evidence="1 4">Cell outer membrane</location>
    </subcellularLocation>
</comment>
<dbReference type="Gene3D" id="2.170.130.10">
    <property type="entry name" value="TonB-dependent receptor, plug domain"/>
    <property type="match status" value="1"/>
</dbReference>
<keyword evidence="3" id="KW-0998">Cell outer membrane</keyword>
<dbReference type="InterPro" id="IPR036942">
    <property type="entry name" value="Beta-barrel_TonB_sf"/>
</dbReference>
<comment type="similarity">
    <text evidence="4">Belongs to the TonB-dependent receptor family.</text>
</comment>
<dbReference type="SUPFAM" id="SSF56935">
    <property type="entry name" value="Porins"/>
    <property type="match status" value="1"/>
</dbReference>
<feature type="chain" id="PRO_5046195148" evidence="5">
    <location>
        <begin position="36"/>
        <end position="1024"/>
    </location>
</feature>
<evidence type="ECO:0000259" key="6">
    <source>
        <dbReference type="Pfam" id="PF00593"/>
    </source>
</evidence>
<evidence type="ECO:0000259" key="7">
    <source>
        <dbReference type="Pfam" id="PF07715"/>
    </source>
</evidence>
<evidence type="ECO:0000256" key="3">
    <source>
        <dbReference type="ARBA" id="ARBA00023237"/>
    </source>
</evidence>
<dbReference type="PANTHER" id="PTHR40980:SF3">
    <property type="entry name" value="TONB-DEPENDENT RECEPTOR-LIKE BETA-BARREL DOMAIN-CONTAINING PROTEIN"/>
    <property type="match status" value="1"/>
</dbReference>
<protein>
    <submittedName>
        <fullName evidence="8">TonB-dependent receptor</fullName>
    </submittedName>
</protein>
<dbReference type="InterPro" id="IPR000531">
    <property type="entry name" value="Beta-barrel_TonB"/>
</dbReference>
<evidence type="ECO:0000313" key="9">
    <source>
        <dbReference type="Proteomes" id="UP001168380"/>
    </source>
</evidence>
<keyword evidence="2 4" id="KW-0472">Membrane</keyword>
<dbReference type="PANTHER" id="PTHR40980">
    <property type="entry name" value="PLUG DOMAIN-CONTAINING PROTEIN"/>
    <property type="match status" value="1"/>
</dbReference>
<keyword evidence="9" id="KW-1185">Reference proteome</keyword>
<reference evidence="8" key="1">
    <citation type="submission" date="2023-07" db="EMBL/GenBank/DDBJ databases">
        <title>Gilvimarinus algae sp. nov., isolated from the surface of Kelp.</title>
        <authorList>
            <person name="Sun Y.Y."/>
            <person name="Gong Y."/>
            <person name="Du Z.J."/>
        </authorList>
    </citation>
    <scope>NUCLEOTIDE SEQUENCE</scope>
    <source>
        <strain evidence="8">SDUM040014</strain>
    </source>
</reference>
<keyword evidence="4" id="KW-0798">TonB box</keyword>
<dbReference type="NCBIfam" id="TIGR01782">
    <property type="entry name" value="TonB-Xanth-Caul"/>
    <property type="match status" value="1"/>
</dbReference>
<feature type="domain" description="TonB-dependent receptor-like beta-barrel" evidence="6">
    <location>
        <begin position="484"/>
        <end position="990"/>
    </location>
</feature>